<dbReference type="Proteomes" id="UP000679179">
    <property type="component" value="Unassembled WGS sequence"/>
</dbReference>
<dbReference type="EMBL" id="BOPZ01000032">
    <property type="protein sequence ID" value="GIM30298.1"/>
    <property type="molecule type" value="Genomic_DNA"/>
</dbReference>
<accession>A0A919S316</accession>
<gene>
    <name evidence="1" type="ORF">CPJCM30710_29640</name>
</gene>
<comment type="caution">
    <text evidence="1">The sequence shown here is derived from an EMBL/GenBank/DDBJ whole genome shotgun (WGS) entry which is preliminary data.</text>
</comment>
<sequence length="77" mass="8791">MFPQTDVWGILFQLRGASLFTFTFETTGSTGPMGNCLRYENGCSMYILILRCPSCGSRIRIRERTGVQDFQGERKED</sequence>
<dbReference type="AlphaFoldDB" id="A0A919S316"/>
<protein>
    <submittedName>
        <fullName evidence="1">Uncharacterized protein</fullName>
    </submittedName>
</protein>
<evidence type="ECO:0000313" key="1">
    <source>
        <dbReference type="EMBL" id="GIM30298.1"/>
    </source>
</evidence>
<evidence type="ECO:0000313" key="2">
    <source>
        <dbReference type="Proteomes" id="UP000679179"/>
    </source>
</evidence>
<name>A0A919S316_9CLOT</name>
<organism evidence="1 2">
    <name type="scientific">Clostridium polyendosporum</name>
    <dbReference type="NCBI Taxonomy" id="69208"/>
    <lineage>
        <taxon>Bacteria</taxon>
        <taxon>Bacillati</taxon>
        <taxon>Bacillota</taxon>
        <taxon>Clostridia</taxon>
        <taxon>Eubacteriales</taxon>
        <taxon>Clostridiaceae</taxon>
        <taxon>Clostridium</taxon>
    </lineage>
</organism>
<proteinExistence type="predicted"/>
<keyword evidence="2" id="KW-1185">Reference proteome</keyword>
<reference evidence="1" key="1">
    <citation type="submission" date="2021-03" db="EMBL/GenBank/DDBJ databases">
        <title>Taxonomic study of Clostridium polyendosporum from meadow-gley soil under rice.</title>
        <authorList>
            <person name="Kobayashi H."/>
            <person name="Tanizawa Y."/>
            <person name="Yagura M."/>
        </authorList>
    </citation>
    <scope>NUCLEOTIDE SEQUENCE</scope>
    <source>
        <strain evidence="1">JCM 30710</strain>
    </source>
</reference>